<reference evidence="2" key="1">
    <citation type="journal article" date="2023" name="Mol. Phylogenet. Evol.">
        <title>Genome-scale phylogeny and comparative genomics of the fungal order Sordariales.</title>
        <authorList>
            <person name="Hensen N."/>
            <person name="Bonometti L."/>
            <person name="Westerberg I."/>
            <person name="Brannstrom I.O."/>
            <person name="Guillou S."/>
            <person name="Cros-Aarteil S."/>
            <person name="Calhoun S."/>
            <person name="Haridas S."/>
            <person name="Kuo A."/>
            <person name="Mondo S."/>
            <person name="Pangilinan J."/>
            <person name="Riley R."/>
            <person name="LaButti K."/>
            <person name="Andreopoulos B."/>
            <person name="Lipzen A."/>
            <person name="Chen C."/>
            <person name="Yan M."/>
            <person name="Daum C."/>
            <person name="Ng V."/>
            <person name="Clum A."/>
            <person name="Steindorff A."/>
            <person name="Ohm R.A."/>
            <person name="Martin F."/>
            <person name="Silar P."/>
            <person name="Natvig D.O."/>
            <person name="Lalanne C."/>
            <person name="Gautier V."/>
            <person name="Ament-Velasquez S.L."/>
            <person name="Kruys A."/>
            <person name="Hutchinson M.I."/>
            <person name="Powell A.J."/>
            <person name="Barry K."/>
            <person name="Miller A.N."/>
            <person name="Grigoriev I.V."/>
            <person name="Debuchy R."/>
            <person name="Gladieux P."/>
            <person name="Hiltunen Thoren M."/>
            <person name="Johannesson H."/>
        </authorList>
    </citation>
    <scope>NUCLEOTIDE SEQUENCE</scope>
    <source>
        <strain evidence="2">CBS 757.83</strain>
    </source>
</reference>
<feature type="region of interest" description="Disordered" evidence="1">
    <location>
        <begin position="56"/>
        <end position="76"/>
    </location>
</feature>
<sequence>MVKVSIGCRCAATCVAALAVFHSFHHITSRRSPRSDSNTRLAQGFEPGLQKPIVSNLSLRNPASPESKNEASEEYPTVTRLVRREHILPSWSPHQLPFKPGVRVASKLKRGRWLDLPLFAEIPRAGGQGPRFEGLENVSTRLVLGYLYIRTCFISFRGFHVPAAGHQPIGPWSSAVNDIPMVSCRCDERSSQRPDTRR</sequence>
<gene>
    <name evidence="2" type="ORF">N658DRAFT_299340</name>
</gene>
<dbReference type="Proteomes" id="UP001305647">
    <property type="component" value="Unassembled WGS sequence"/>
</dbReference>
<dbReference type="AlphaFoldDB" id="A0AAN6Q994"/>
<accession>A0AAN6Q994</accession>
<evidence type="ECO:0000256" key="1">
    <source>
        <dbReference type="SAM" id="MobiDB-lite"/>
    </source>
</evidence>
<name>A0AAN6Q994_9PEZI</name>
<proteinExistence type="predicted"/>
<comment type="caution">
    <text evidence="2">The sequence shown here is derived from an EMBL/GenBank/DDBJ whole genome shotgun (WGS) entry which is preliminary data.</text>
</comment>
<feature type="compositionally biased region" description="Polar residues" evidence="1">
    <location>
        <begin position="56"/>
        <end position="66"/>
    </location>
</feature>
<evidence type="ECO:0000313" key="2">
    <source>
        <dbReference type="EMBL" id="KAK4103057.1"/>
    </source>
</evidence>
<evidence type="ECO:0000313" key="3">
    <source>
        <dbReference type="Proteomes" id="UP001305647"/>
    </source>
</evidence>
<keyword evidence="3" id="KW-1185">Reference proteome</keyword>
<protein>
    <submittedName>
        <fullName evidence="2">Uncharacterized protein</fullName>
    </submittedName>
</protein>
<organism evidence="2 3">
    <name type="scientific">Parathielavia hyrcaniae</name>
    <dbReference type="NCBI Taxonomy" id="113614"/>
    <lineage>
        <taxon>Eukaryota</taxon>
        <taxon>Fungi</taxon>
        <taxon>Dikarya</taxon>
        <taxon>Ascomycota</taxon>
        <taxon>Pezizomycotina</taxon>
        <taxon>Sordariomycetes</taxon>
        <taxon>Sordariomycetidae</taxon>
        <taxon>Sordariales</taxon>
        <taxon>Chaetomiaceae</taxon>
        <taxon>Parathielavia</taxon>
    </lineage>
</organism>
<reference evidence="2" key="2">
    <citation type="submission" date="2023-05" db="EMBL/GenBank/DDBJ databases">
        <authorList>
            <consortium name="Lawrence Berkeley National Laboratory"/>
            <person name="Steindorff A."/>
            <person name="Hensen N."/>
            <person name="Bonometti L."/>
            <person name="Westerberg I."/>
            <person name="Brannstrom I.O."/>
            <person name="Guillou S."/>
            <person name="Cros-Aarteil S."/>
            <person name="Calhoun S."/>
            <person name="Haridas S."/>
            <person name="Kuo A."/>
            <person name="Mondo S."/>
            <person name="Pangilinan J."/>
            <person name="Riley R."/>
            <person name="Labutti K."/>
            <person name="Andreopoulos B."/>
            <person name="Lipzen A."/>
            <person name="Chen C."/>
            <person name="Yanf M."/>
            <person name="Daum C."/>
            <person name="Ng V."/>
            <person name="Clum A."/>
            <person name="Ohm R."/>
            <person name="Martin F."/>
            <person name="Silar P."/>
            <person name="Natvig D."/>
            <person name="Lalanne C."/>
            <person name="Gautier V."/>
            <person name="Ament-Velasquez S.L."/>
            <person name="Kruys A."/>
            <person name="Hutchinson M.I."/>
            <person name="Powell A.J."/>
            <person name="Barry K."/>
            <person name="Miller A.N."/>
            <person name="Grigoriev I.V."/>
            <person name="Debuchy R."/>
            <person name="Gladieux P."/>
            <person name="Thoren M.H."/>
            <person name="Johannesson H."/>
        </authorList>
    </citation>
    <scope>NUCLEOTIDE SEQUENCE</scope>
    <source>
        <strain evidence="2">CBS 757.83</strain>
    </source>
</reference>
<dbReference type="EMBL" id="MU863629">
    <property type="protein sequence ID" value="KAK4103057.1"/>
    <property type="molecule type" value="Genomic_DNA"/>
</dbReference>